<feature type="compositionally biased region" description="Basic residues" evidence="3">
    <location>
        <begin position="1"/>
        <end position="12"/>
    </location>
</feature>
<proteinExistence type="predicted"/>
<evidence type="ECO:0000256" key="2">
    <source>
        <dbReference type="PROSITE-ProRule" id="PRU00176"/>
    </source>
</evidence>
<dbReference type="GO" id="GO:0005634">
    <property type="term" value="C:nucleus"/>
    <property type="evidence" value="ECO:0007669"/>
    <property type="project" value="TreeGrafter"/>
</dbReference>
<dbReference type="PROSITE" id="PS50102">
    <property type="entry name" value="RRM"/>
    <property type="match status" value="2"/>
</dbReference>
<keyword evidence="1 2" id="KW-0694">RNA-binding</keyword>
<protein>
    <submittedName>
        <fullName evidence="5">OLC1v1009111C1</fullName>
    </submittedName>
</protein>
<feature type="compositionally biased region" description="Polar residues" evidence="3">
    <location>
        <begin position="14"/>
        <end position="40"/>
    </location>
</feature>
<feature type="region of interest" description="Disordered" evidence="3">
    <location>
        <begin position="1"/>
        <end position="54"/>
    </location>
</feature>
<dbReference type="Pfam" id="PF00076">
    <property type="entry name" value="RRM_1"/>
    <property type="match status" value="2"/>
</dbReference>
<dbReference type="InterPro" id="IPR000504">
    <property type="entry name" value="RRM_dom"/>
</dbReference>
<dbReference type="InterPro" id="IPR012677">
    <property type="entry name" value="Nucleotide-bd_a/b_plait_sf"/>
</dbReference>
<keyword evidence="6" id="KW-1185">Reference proteome</keyword>
<evidence type="ECO:0000313" key="6">
    <source>
        <dbReference type="Proteomes" id="UP001161247"/>
    </source>
</evidence>
<dbReference type="GO" id="GO:0003723">
    <property type="term" value="F:RNA binding"/>
    <property type="evidence" value="ECO:0007669"/>
    <property type="project" value="UniProtKB-UniRule"/>
</dbReference>
<feature type="domain" description="RRM" evidence="4">
    <location>
        <begin position="105"/>
        <end position="217"/>
    </location>
</feature>
<dbReference type="SMART" id="SM00360">
    <property type="entry name" value="RRM"/>
    <property type="match status" value="2"/>
</dbReference>
<dbReference type="PANTHER" id="PTHR48024:SF9">
    <property type="entry name" value="UBP1-ASSOCIATED PROTEINS 1A-RELATED"/>
    <property type="match status" value="1"/>
</dbReference>
<accession>A0AAV1DRC8</accession>
<evidence type="ECO:0000256" key="1">
    <source>
        <dbReference type="ARBA" id="ARBA00022884"/>
    </source>
</evidence>
<dbReference type="InterPro" id="IPR035979">
    <property type="entry name" value="RBD_domain_sf"/>
</dbReference>
<dbReference type="Proteomes" id="UP001161247">
    <property type="component" value="Chromosome 6"/>
</dbReference>
<dbReference type="SUPFAM" id="SSF54928">
    <property type="entry name" value="RNA-binding domain, RBD"/>
    <property type="match status" value="2"/>
</dbReference>
<dbReference type="Gene3D" id="3.30.70.330">
    <property type="match status" value="2"/>
</dbReference>
<sequence length="440" mass="46336">MASTKAKKRKISQKIDSSSPTEVTKKTSTTQKLEPTPNSKSKAKVKINSSSPSASTSEYELERIQQILESCSKDQLIDLATDVAISSSTIYSKIREVADKDISHRKLFVHGLSWETTNETLVSVFEKFGEIENSNVVIDRATGKSKGYGFVTFKARKSARKALEQPRTEINNRVVVWQLASLGPAASNSGQHQDATGISGGTGNLSGRKIYVNNVGSDVSADKLRIFFSKFGELESGPMGFDVQTGKFKGYALFVYKSVEGAKKALEEPYKVFEGRQLHCQKATEGKKNTGGAASITTAVQSLPPVYAALGAQSMPLVGQNPGVDLNSGMFSVNPLYSSFLANPNVAALSLANMSSLGSLGQGGAGLGIASGYGAYGGFLGHGLSSLGTQNMGSMVGSYGNSVGMPMLQGLQYAYPKAEAGQMPSGAGFGSSGAGARSSY</sequence>
<gene>
    <name evidence="5" type="ORF">OLC1_LOCUS17234</name>
</gene>
<dbReference type="InterPro" id="IPR050886">
    <property type="entry name" value="RNA-binding_reg"/>
</dbReference>
<dbReference type="PANTHER" id="PTHR48024">
    <property type="entry name" value="GEO13361P1-RELATED"/>
    <property type="match status" value="1"/>
</dbReference>
<evidence type="ECO:0000313" key="5">
    <source>
        <dbReference type="EMBL" id="CAI9109308.1"/>
    </source>
</evidence>
<reference evidence="5" key="1">
    <citation type="submission" date="2023-03" db="EMBL/GenBank/DDBJ databases">
        <authorList>
            <person name="Julca I."/>
        </authorList>
    </citation>
    <scope>NUCLEOTIDE SEQUENCE</scope>
</reference>
<name>A0AAV1DRC8_OLDCO</name>
<organism evidence="5 6">
    <name type="scientific">Oldenlandia corymbosa var. corymbosa</name>
    <dbReference type="NCBI Taxonomy" id="529605"/>
    <lineage>
        <taxon>Eukaryota</taxon>
        <taxon>Viridiplantae</taxon>
        <taxon>Streptophyta</taxon>
        <taxon>Embryophyta</taxon>
        <taxon>Tracheophyta</taxon>
        <taxon>Spermatophyta</taxon>
        <taxon>Magnoliopsida</taxon>
        <taxon>eudicotyledons</taxon>
        <taxon>Gunneridae</taxon>
        <taxon>Pentapetalae</taxon>
        <taxon>asterids</taxon>
        <taxon>lamiids</taxon>
        <taxon>Gentianales</taxon>
        <taxon>Rubiaceae</taxon>
        <taxon>Rubioideae</taxon>
        <taxon>Spermacoceae</taxon>
        <taxon>Hedyotis-Oldenlandia complex</taxon>
        <taxon>Oldenlandia</taxon>
    </lineage>
</organism>
<dbReference type="EMBL" id="OX459123">
    <property type="protein sequence ID" value="CAI9109308.1"/>
    <property type="molecule type" value="Genomic_DNA"/>
</dbReference>
<evidence type="ECO:0000259" key="4">
    <source>
        <dbReference type="PROSITE" id="PS50102"/>
    </source>
</evidence>
<dbReference type="AlphaFoldDB" id="A0AAV1DRC8"/>
<evidence type="ECO:0000256" key="3">
    <source>
        <dbReference type="SAM" id="MobiDB-lite"/>
    </source>
</evidence>
<feature type="domain" description="RRM" evidence="4">
    <location>
        <begin position="208"/>
        <end position="285"/>
    </location>
</feature>